<dbReference type="Proteomes" id="UP000054624">
    <property type="component" value="Unassembled WGS sequence"/>
</dbReference>
<dbReference type="Pfam" id="PF00652">
    <property type="entry name" value="Ricin_B_lectin"/>
    <property type="match status" value="1"/>
</dbReference>
<dbReference type="InterPro" id="IPR011043">
    <property type="entry name" value="Gal_Oxase/kelch_b-propeller"/>
</dbReference>
<reference evidence="4" key="1">
    <citation type="submission" date="2016-01" db="EMBL/GenBank/DDBJ databases">
        <authorList>
            <person name="Peeters Charlotte."/>
        </authorList>
    </citation>
    <scope>NUCLEOTIDE SEQUENCE [LARGE SCALE GENOMIC DNA]</scope>
</reference>
<dbReference type="SUPFAM" id="SSF81296">
    <property type="entry name" value="E set domains"/>
    <property type="match status" value="1"/>
</dbReference>
<dbReference type="InterPro" id="IPR000772">
    <property type="entry name" value="Ricin_B_lectin"/>
</dbReference>
<dbReference type="Gene3D" id="2.130.10.80">
    <property type="entry name" value="Galactose oxidase/kelch, beta-propeller"/>
    <property type="match status" value="1"/>
</dbReference>
<dbReference type="CDD" id="cd00161">
    <property type="entry name" value="beta-trefoil_Ricin-like"/>
    <property type="match status" value="1"/>
</dbReference>
<dbReference type="STRING" id="1777137.AWB76_02858"/>
<dbReference type="AlphaFoldDB" id="A0A158AQ96"/>
<dbReference type="PROSITE" id="PS50231">
    <property type="entry name" value="RICIN_B_LECTIN"/>
    <property type="match status" value="1"/>
</dbReference>
<dbReference type="SUPFAM" id="SSF50370">
    <property type="entry name" value="Ricin B-like lectins"/>
    <property type="match status" value="1"/>
</dbReference>
<dbReference type="Gene3D" id="2.60.40.10">
    <property type="entry name" value="Immunoglobulins"/>
    <property type="match status" value="1"/>
</dbReference>
<evidence type="ECO:0000259" key="2">
    <source>
        <dbReference type="SMART" id="SM00458"/>
    </source>
</evidence>
<protein>
    <submittedName>
        <fullName evidence="3">Oxidase</fullName>
    </submittedName>
</protein>
<dbReference type="InterPro" id="IPR015202">
    <property type="entry name" value="GO-like_E_set"/>
</dbReference>
<keyword evidence="1" id="KW-0732">Signal</keyword>
<dbReference type="InterPro" id="IPR035992">
    <property type="entry name" value="Ricin_B-like_lectins"/>
</dbReference>
<dbReference type="InterPro" id="IPR014756">
    <property type="entry name" value="Ig_E-set"/>
</dbReference>
<dbReference type="SMART" id="SM00458">
    <property type="entry name" value="RICIN"/>
    <property type="match status" value="1"/>
</dbReference>
<evidence type="ECO:0000313" key="3">
    <source>
        <dbReference type="EMBL" id="SAK60161.1"/>
    </source>
</evidence>
<dbReference type="SUPFAM" id="SSF50965">
    <property type="entry name" value="Galactose oxidase, central domain"/>
    <property type="match status" value="1"/>
</dbReference>
<dbReference type="InterPro" id="IPR006652">
    <property type="entry name" value="Kelch_1"/>
</dbReference>
<dbReference type="EMBL" id="FCOI02000008">
    <property type="protein sequence ID" value="SAK60161.1"/>
    <property type="molecule type" value="Genomic_DNA"/>
</dbReference>
<evidence type="ECO:0000256" key="1">
    <source>
        <dbReference type="ARBA" id="ARBA00022729"/>
    </source>
</evidence>
<proteinExistence type="predicted"/>
<sequence length="654" mass="67934">MPGIRSTKQATSRLVRYVRLLLLIALPLALAGISPAVRAQTSAPITLAGTNMCADVSGESRTPGAPVLSWPCWGGANQQWLPSAAGARYNLVNQNSGLCMDVSGQSTSPGGPIIQWTCNGGLNQAFSLMPQGGGYAIVAGHSGLCVSASSTTSQGVQLTQQVCNGSATQTWQVSGLPTPKATLQSKWTAPITLPLVPLEAANLPDGTVLVWSADAALSFTDGSNPPGRTYTAIFNPSTGRNRQVIVTNTGHDMFCPGIANLPDGRIFVTGGLSVRLTSIYSPSTGTWSASDQMNLPRGYQGSLTLSNGNVFLVGGSWSGGIGGKSGETWTPGSGWRINSAIIDDYIYTNDAAGPFRGDNHAWMFAVANGRVFHAGPSRAMHWFDTAGNGSVTAAGNRGSDNDAMNGNAVMYDVGKILAVGGAPSYDQSVATSNATLIDISSGNAVTQTIAPMSYRRAFSNSVVLPNGQVVVVGGQTFASPFSDDGAVLTPELWDPATNAFSPLVPQAVPRTYHSVALLLNDGRVLSGGGGLCGSCATNHTDVEILTPPYLLNADGSAASRPSLSSVPGDAQLGTTIVVTASRNIRSFVLMRSSSVTHSVNNEQRRVPLTFNVGTAGEYQLNIPSDPGVVVPGYYMLFALNSRGVPSVSRVVLVH</sequence>
<organism evidence="3 4">
    <name type="scientific">Caballeronia temeraria</name>
    <dbReference type="NCBI Taxonomy" id="1777137"/>
    <lineage>
        <taxon>Bacteria</taxon>
        <taxon>Pseudomonadati</taxon>
        <taxon>Pseudomonadota</taxon>
        <taxon>Betaproteobacteria</taxon>
        <taxon>Burkholderiales</taxon>
        <taxon>Burkholderiaceae</taxon>
        <taxon>Caballeronia</taxon>
    </lineage>
</organism>
<dbReference type="SMART" id="SM00612">
    <property type="entry name" value="Kelch"/>
    <property type="match status" value="2"/>
</dbReference>
<dbReference type="InterPro" id="IPR009880">
    <property type="entry name" value="Glyoxal_oxidase_N"/>
</dbReference>
<dbReference type="Pfam" id="PF09118">
    <property type="entry name" value="GO-like_E_set"/>
    <property type="match status" value="1"/>
</dbReference>
<keyword evidence="4" id="KW-1185">Reference proteome</keyword>
<dbReference type="OrthoDB" id="8673369at2"/>
<dbReference type="RefSeq" id="WP_061160719.1">
    <property type="nucleotide sequence ID" value="NZ_FCOI02000008.1"/>
</dbReference>
<dbReference type="Gene3D" id="2.80.10.50">
    <property type="match status" value="2"/>
</dbReference>
<evidence type="ECO:0000313" key="4">
    <source>
        <dbReference type="Proteomes" id="UP000054624"/>
    </source>
</evidence>
<dbReference type="CDD" id="cd02851">
    <property type="entry name" value="E_set_GO_C"/>
    <property type="match status" value="1"/>
</dbReference>
<name>A0A158AQ96_9BURK</name>
<feature type="domain" description="Ricin B lectin" evidence="2">
    <location>
        <begin position="42"/>
        <end position="174"/>
    </location>
</feature>
<dbReference type="InterPro" id="IPR013783">
    <property type="entry name" value="Ig-like_fold"/>
</dbReference>
<dbReference type="PANTHER" id="PTHR32208">
    <property type="entry name" value="SECRETED PROTEIN-RELATED"/>
    <property type="match status" value="1"/>
</dbReference>
<accession>A0A158AQ96</accession>
<dbReference type="Pfam" id="PF07250">
    <property type="entry name" value="Glyoxal_oxid_N"/>
    <property type="match status" value="1"/>
</dbReference>
<dbReference type="PANTHER" id="PTHR32208:SF56">
    <property type="entry name" value="GALACTOSE OXIDASE-RELATED"/>
    <property type="match status" value="1"/>
</dbReference>
<dbReference type="InterPro" id="IPR037293">
    <property type="entry name" value="Gal_Oxidase_central_sf"/>
</dbReference>
<gene>
    <name evidence="3" type="ORF">AWB76_02858</name>
</gene>